<protein>
    <recommendedName>
        <fullName evidence="3">Succinate dehydrogenase cytochrome b556 subunit</fullName>
    </recommendedName>
</protein>
<evidence type="ECO:0000256" key="11">
    <source>
        <dbReference type="PIRSR" id="PIRSR000178-1"/>
    </source>
</evidence>
<keyword evidence="4 11" id="KW-0349">Heme</keyword>
<dbReference type="Proteomes" id="UP000886289">
    <property type="component" value="Unassembled WGS sequence"/>
</dbReference>
<dbReference type="PANTHER" id="PTHR41910:SF1">
    <property type="entry name" value="SUCCINATE DEHYDROGENASE HYDROPHOBIC MEMBRANE ANCHOR SUBUNIT"/>
    <property type="match status" value="1"/>
</dbReference>
<accession>A0A7C0U1Z7</accession>
<dbReference type="GO" id="GO:0046872">
    <property type="term" value="F:metal ion binding"/>
    <property type="evidence" value="ECO:0007669"/>
    <property type="project" value="UniProtKB-KW"/>
</dbReference>
<keyword evidence="6 11" id="KW-0479">Metal-binding</keyword>
<keyword evidence="7 12" id="KW-1133">Transmembrane helix</keyword>
<evidence type="ECO:0000256" key="8">
    <source>
        <dbReference type="ARBA" id="ARBA00023004"/>
    </source>
</evidence>
<evidence type="ECO:0000256" key="4">
    <source>
        <dbReference type="ARBA" id="ARBA00022617"/>
    </source>
</evidence>
<reference evidence="13" key="1">
    <citation type="journal article" date="2020" name="mSystems">
        <title>Genome- and Community-Level Interaction Insights into Carbon Utilization and Element Cycling Functions of Hydrothermarchaeota in Hydrothermal Sediment.</title>
        <authorList>
            <person name="Zhou Z."/>
            <person name="Liu Y."/>
            <person name="Xu W."/>
            <person name="Pan J."/>
            <person name="Luo Z.H."/>
            <person name="Li M."/>
        </authorList>
    </citation>
    <scope>NUCLEOTIDE SEQUENCE [LARGE SCALE GENOMIC DNA]</scope>
    <source>
        <strain evidence="13">HyVt-233</strain>
    </source>
</reference>
<evidence type="ECO:0000256" key="1">
    <source>
        <dbReference type="ARBA" id="ARBA00004370"/>
    </source>
</evidence>
<proteinExistence type="inferred from homology"/>
<evidence type="ECO:0000256" key="10">
    <source>
        <dbReference type="ARBA" id="ARBA00025912"/>
    </source>
</evidence>
<comment type="similarity">
    <text evidence="2">Belongs to the cytochrome b560 family.</text>
</comment>
<comment type="subcellular location">
    <subcellularLocation>
        <location evidence="1">Membrane</location>
    </subcellularLocation>
</comment>
<sequence length="120" mass="14362">MKDYFKNLLNYRCSIGMLSWILMRISGLLLVIFLILHLWVIFYYHQRIIDFSHLLRWRNMSIIKVLEFFLILTICYHALNGVRLIFMDMGFLIKMQKPLFVTIIIISLIVAIAFVFPFPS</sequence>
<dbReference type="PANTHER" id="PTHR41910">
    <property type="entry name" value="SUCCINATE DEHYDROGENASE 2 MEMBRANE SUBUNIT SDHC"/>
    <property type="match status" value="1"/>
</dbReference>
<dbReference type="InterPro" id="IPR000701">
    <property type="entry name" value="SuccDH_FuR_B_TM-su"/>
</dbReference>
<evidence type="ECO:0000256" key="7">
    <source>
        <dbReference type="ARBA" id="ARBA00022989"/>
    </source>
</evidence>
<evidence type="ECO:0000256" key="2">
    <source>
        <dbReference type="ARBA" id="ARBA00007244"/>
    </source>
</evidence>
<feature type="transmembrane region" description="Helical" evidence="12">
    <location>
        <begin position="98"/>
        <end position="118"/>
    </location>
</feature>
<dbReference type="Gene3D" id="1.20.1300.10">
    <property type="entry name" value="Fumarate reductase/succinate dehydrogenase, transmembrane subunit"/>
    <property type="match status" value="1"/>
</dbReference>
<dbReference type="GO" id="GO:0016020">
    <property type="term" value="C:membrane"/>
    <property type="evidence" value="ECO:0007669"/>
    <property type="project" value="UniProtKB-SubCell"/>
</dbReference>
<name>A0A7C0U1Z7_DESA2</name>
<feature type="binding site" description="axial binding residue" evidence="11">
    <location>
        <position position="77"/>
    </location>
    <ligand>
        <name>heme</name>
        <dbReference type="ChEBI" id="CHEBI:30413"/>
        <note>ligand shared with second transmembrane subunit</note>
    </ligand>
    <ligandPart>
        <name>Fe</name>
        <dbReference type="ChEBI" id="CHEBI:18248"/>
    </ligandPart>
</feature>
<dbReference type="PIRSF" id="PIRSF000178">
    <property type="entry name" value="SDH_cyt_b560"/>
    <property type="match status" value="1"/>
</dbReference>
<comment type="subunit">
    <text evidence="10">Part of an enzyme complex containing four subunits: a flavoprotein, an iron-sulfur protein, plus two membrane-anchoring proteins, SdhC and SdhD. The complex can form homotrimers.</text>
</comment>
<dbReference type="EMBL" id="DRBS01000075">
    <property type="protein sequence ID" value="HDD43615.1"/>
    <property type="molecule type" value="Genomic_DNA"/>
</dbReference>
<organism evidence="13">
    <name type="scientific">Desulfofervidus auxilii</name>
    <dbReference type="NCBI Taxonomy" id="1621989"/>
    <lineage>
        <taxon>Bacteria</taxon>
        <taxon>Pseudomonadati</taxon>
        <taxon>Thermodesulfobacteriota</taxon>
        <taxon>Candidatus Desulfofervidia</taxon>
        <taxon>Candidatus Desulfofervidales</taxon>
        <taxon>Candidatus Desulfofervidaceae</taxon>
        <taxon>Candidatus Desulfofervidus</taxon>
    </lineage>
</organism>
<feature type="transmembrane region" description="Helical" evidence="12">
    <location>
        <begin position="21"/>
        <end position="45"/>
    </location>
</feature>
<dbReference type="InterPro" id="IPR014314">
    <property type="entry name" value="Succ_DH_cytb556"/>
</dbReference>
<dbReference type="Pfam" id="PF01127">
    <property type="entry name" value="Sdh_cyt"/>
    <property type="match status" value="1"/>
</dbReference>
<comment type="caution">
    <text evidence="13">The sequence shown here is derived from an EMBL/GenBank/DDBJ whole genome shotgun (WGS) entry which is preliminary data.</text>
</comment>
<dbReference type="GO" id="GO:0006099">
    <property type="term" value="P:tricarboxylic acid cycle"/>
    <property type="evidence" value="ECO:0007669"/>
    <property type="project" value="InterPro"/>
</dbReference>
<dbReference type="SUPFAM" id="SSF81343">
    <property type="entry name" value="Fumarate reductase respiratory complex transmembrane subunits"/>
    <property type="match status" value="1"/>
</dbReference>
<evidence type="ECO:0000256" key="12">
    <source>
        <dbReference type="SAM" id="Phobius"/>
    </source>
</evidence>
<evidence type="ECO:0000256" key="3">
    <source>
        <dbReference type="ARBA" id="ARBA00020076"/>
    </source>
</evidence>
<evidence type="ECO:0000256" key="6">
    <source>
        <dbReference type="ARBA" id="ARBA00022723"/>
    </source>
</evidence>
<comment type="cofactor">
    <cofactor evidence="11">
        <name>heme</name>
        <dbReference type="ChEBI" id="CHEBI:30413"/>
    </cofactor>
    <text evidence="11">The heme is bound between the two transmembrane subunits.</text>
</comment>
<dbReference type="NCBIfam" id="TIGR02970">
    <property type="entry name" value="succ_dehyd_cytB"/>
    <property type="match status" value="1"/>
</dbReference>
<keyword evidence="8 11" id="KW-0408">Iron</keyword>
<dbReference type="AlphaFoldDB" id="A0A7C0U1Z7"/>
<dbReference type="GO" id="GO:0009055">
    <property type="term" value="F:electron transfer activity"/>
    <property type="evidence" value="ECO:0007669"/>
    <property type="project" value="InterPro"/>
</dbReference>
<keyword evidence="9 12" id="KW-0472">Membrane</keyword>
<evidence type="ECO:0000313" key="13">
    <source>
        <dbReference type="EMBL" id="HDD43615.1"/>
    </source>
</evidence>
<keyword evidence="5 12" id="KW-0812">Transmembrane</keyword>
<evidence type="ECO:0000256" key="9">
    <source>
        <dbReference type="ARBA" id="ARBA00023136"/>
    </source>
</evidence>
<dbReference type="InterPro" id="IPR034804">
    <property type="entry name" value="SQR/QFR_C/D"/>
</dbReference>
<evidence type="ECO:0000256" key="5">
    <source>
        <dbReference type="ARBA" id="ARBA00022692"/>
    </source>
</evidence>
<feature type="transmembrane region" description="Helical" evidence="12">
    <location>
        <begin position="65"/>
        <end position="86"/>
    </location>
</feature>
<dbReference type="InterPro" id="IPR039023">
    <property type="entry name" value="SdhC_prok"/>
</dbReference>
<gene>
    <name evidence="13" type="primary">sdhC</name>
    <name evidence="13" type="ORF">ENG63_01960</name>
</gene>